<evidence type="ECO:0000256" key="5">
    <source>
        <dbReference type="ARBA" id="ARBA00022989"/>
    </source>
</evidence>
<protein>
    <recommendedName>
        <fullName evidence="10">Carbohydrate ABC transporter permease</fullName>
    </recommendedName>
</protein>
<keyword evidence="5 7" id="KW-1133">Transmembrane helix</keyword>
<dbReference type="PANTHER" id="PTHR43744:SF12">
    <property type="entry name" value="ABC TRANSPORTER PERMEASE PROTEIN MG189-RELATED"/>
    <property type="match status" value="1"/>
</dbReference>
<dbReference type="Gene3D" id="1.10.3720.10">
    <property type="entry name" value="MetI-like"/>
    <property type="match status" value="1"/>
</dbReference>
<evidence type="ECO:0000313" key="8">
    <source>
        <dbReference type="EMBL" id="MFC7303994.1"/>
    </source>
</evidence>
<feature type="transmembrane region" description="Helical" evidence="7">
    <location>
        <begin position="63"/>
        <end position="82"/>
    </location>
</feature>
<keyword evidence="2" id="KW-0813">Transport</keyword>
<dbReference type="RefSeq" id="WP_381827743.1">
    <property type="nucleotide sequence ID" value="NZ_JBHTCF010000002.1"/>
</dbReference>
<accession>A0ABW2JD93</accession>
<dbReference type="Proteomes" id="UP001596523">
    <property type="component" value="Unassembled WGS sequence"/>
</dbReference>
<dbReference type="SUPFAM" id="SSF161098">
    <property type="entry name" value="MetI-like"/>
    <property type="match status" value="1"/>
</dbReference>
<evidence type="ECO:0000313" key="9">
    <source>
        <dbReference type="Proteomes" id="UP001596523"/>
    </source>
</evidence>
<feature type="transmembrane region" description="Helical" evidence="7">
    <location>
        <begin position="94"/>
        <end position="111"/>
    </location>
</feature>
<sequence>MRGLRVAPTLAAYGEIFDAGKLPYWYANSFITATLTTALTVLTASLAAFALSQARFRLRRAAFVLLLAGLMIPGQVLMIPQFLALQSAGLLNTYWGVVLPQVPNVVAVFVFK</sequence>
<keyword evidence="3" id="KW-1003">Cell membrane</keyword>
<evidence type="ECO:0000256" key="3">
    <source>
        <dbReference type="ARBA" id="ARBA00022475"/>
    </source>
</evidence>
<keyword evidence="6 7" id="KW-0472">Membrane</keyword>
<keyword evidence="4 7" id="KW-0812">Transmembrane</keyword>
<evidence type="ECO:0000256" key="2">
    <source>
        <dbReference type="ARBA" id="ARBA00022448"/>
    </source>
</evidence>
<gene>
    <name evidence="8" type="ORF">ACFQVC_07175</name>
</gene>
<evidence type="ECO:0000256" key="4">
    <source>
        <dbReference type="ARBA" id="ARBA00022692"/>
    </source>
</evidence>
<dbReference type="PANTHER" id="PTHR43744">
    <property type="entry name" value="ABC TRANSPORTER PERMEASE PROTEIN MG189-RELATED-RELATED"/>
    <property type="match status" value="1"/>
</dbReference>
<evidence type="ECO:0008006" key="10">
    <source>
        <dbReference type="Google" id="ProtNLM"/>
    </source>
</evidence>
<evidence type="ECO:0000256" key="7">
    <source>
        <dbReference type="SAM" id="Phobius"/>
    </source>
</evidence>
<comment type="subcellular location">
    <subcellularLocation>
        <location evidence="1">Cell membrane</location>
        <topology evidence="1">Multi-pass membrane protein</topology>
    </subcellularLocation>
</comment>
<organism evidence="8 9">
    <name type="scientific">Streptomyces monticola</name>
    <dbReference type="NCBI Taxonomy" id="2666263"/>
    <lineage>
        <taxon>Bacteria</taxon>
        <taxon>Bacillati</taxon>
        <taxon>Actinomycetota</taxon>
        <taxon>Actinomycetes</taxon>
        <taxon>Kitasatosporales</taxon>
        <taxon>Streptomycetaceae</taxon>
        <taxon>Streptomyces</taxon>
    </lineage>
</organism>
<evidence type="ECO:0000256" key="1">
    <source>
        <dbReference type="ARBA" id="ARBA00004651"/>
    </source>
</evidence>
<dbReference type="InterPro" id="IPR035906">
    <property type="entry name" value="MetI-like_sf"/>
</dbReference>
<evidence type="ECO:0000256" key="6">
    <source>
        <dbReference type="ARBA" id="ARBA00023136"/>
    </source>
</evidence>
<feature type="transmembrane region" description="Helical" evidence="7">
    <location>
        <begin position="30"/>
        <end position="51"/>
    </location>
</feature>
<proteinExistence type="predicted"/>
<reference evidence="9" key="1">
    <citation type="journal article" date="2019" name="Int. J. Syst. Evol. Microbiol.">
        <title>The Global Catalogue of Microorganisms (GCM) 10K type strain sequencing project: providing services to taxonomists for standard genome sequencing and annotation.</title>
        <authorList>
            <consortium name="The Broad Institute Genomics Platform"/>
            <consortium name="The Broad Institute Genome Sequencing Center for Infectious Disease"/>
            <person name="Wu L."/>
            <person name="Ma J."/>
        </authorList>
    </citation>
    <scope>NUCLEOTIDE SEQUENCE [LARGE SCALE GENOMIC DNA]</scope>
    <source>
        <strain evidence="9">SYNS20</strain>
    </source>
</reference>
<name>A0ABW2JD93_9ACTN</name>
<keyword evidence="9" id="KW-1185">Reference proteome</keyword>
<comment type="caution">
    <text evidence="8">The sequence shown here is derived from an EMBL/GenBank/DDBJ whole genome shotgun (WGS) entry which is preliminary data.</text>
</comment>
<dbReference type="EMBL" id="JBHTCF010000002">
    <property type="protein sequence ID" value="MFC7303994.1"/>
    <property type="molecule type" value="Genomic_DNA"/>
</dbReference>